<sequence length="112" mass="12506">MALINADRVLDTVTPYLPELSRDGYLSTIAMALGSQIVSTIIAVVGLYGVLKRRPAILTTYLVFIGLTVVLHIATLIAYMTNHFCYRHSIKETDMIQKLRFPSSHTSPRLNI</sequence>
<reference evidence="2 3" key="1">
    <citation type="submission" date="2016-07" db="EMBL/GenBank/DDBJ databases">
        <title>Pervasive Adenine N6-methylation of Active Genes in Fungi.</title>
        <authorList>
            <consortium name="DOE Joint Genome Institute"/>
            <person name="Mondo S.J."/>
            <person name="Dannebaum R.O."/>
            <person name="Kuo R.C."/>
            <person name="Labutti K."/>
            <person name="Haridas S."/>
            <person name="Kuo A."/>
            <person name="Salamov A."/>
            <person name="Ahrendt S.R."/>
            <person name="Lipzen A."/>
            <person name="Sullivan W."/>
            <person name="Andreopoulos W.B."/>
            <person name="Clum A."/>
            <person name="Lindquist E."/>
            <person name="Daum C."/>
            <person name="Ramamoorthy G.K."/>
            <person name="Gryganskyi A."/>
            <person name="Culley D."/>
            <person name="Magnuson J.K."/>
            <person name="James T.Y."/>
            <person name="O'Malley M.A."/>
            <person name="Stajich J.E."/>
            <person name="Spatafora J.W."/>
            <person name="Visel A."/>
            <person name="Grigoriev I.V."/>
        </authorList>
    </citation>
    <scope>NUCLEOTIDE SEQUENCE [LARGE SCALE GENOMIC DNA]</scope>
    <source>
        <strain evidence="2 3">CBS 931.73</strain>
    </source>
</reference>
<dbReference type="InParanoid" id="A0A1Y1Y2I1"/>
<feature type="transmembrane region" description="Helical" evidence="1">
    <location>
        <begin position="25"/>
        <end position="51"/>
    </location>
</feature>
<dbReference type="AlphaFoldDB" id="A0A1Y1Y2I1"/>
<keyword evidence="3" id="KW-1185">Reference proteome</keyword>
<evidence type="ECO:0000256" key="1">
    <source>
        <dbReference type="SAM" id="Phobius"/>
    </source>
</evidence>
<organism evidence="2 3">
    <name type="scientific">Basidiobolus meristosporus CBS 931.73</name>
    <dbReference type="NCBI Taxonomy" id="1314790"/>
    <lineage>
        <taxon>Eukaryota</taxon>
        <taxon>Fungi</taxon>
        <taxon>Fungi incertae sedis</taxon>
        <taxon>Zoopagomycota</taxon>
        <taxon>Entomophthoromycotina</taxon>
        <taxon>Basidiobolomycetes</taxon>
        <taxon>Basidiobolales</taxon>
        <taxon>Basidiobolaceae</taxon>
        <taxon>Basidiobolus</taxon>
    </lineage>
</organism>
<dbReference type="EMBL" id="MCFE01000304">
    <property type="protein sequence ID" value="ORX91824.1"/>
    <property type="molecule type" value="Genomic_DNA"/>
</dbReference>
<protein>
    <submittedName>
        <fullName evidence="2">Uncharacterized protein</fullName>
    </submittedName>
</protein>
<proteinExistence type="predicted"/>
<keyword evidence="1" id="KW-0472">Membrane</keyword>
<gene>
    <name evidence="2" type="ORF">K493DRAFT_355176</name>
</gene>
<keyword evidence="1" id="KW-0812">Transmembrane</keyword>
<feature type="transmembrane region" description="Helical" evidence="1">
    <location>
        <begin position="58"/>
        <end position="80"/>
    </location>
</feature>
<name>A0A1Y1Y2I1_9FUNG</name>
<comment type="caution">
    <text evidence="2">The sequence shown here is derived from an EMBL/GenBank/DDBJ whole genome shotgun (WGS) entry which is preliminary data.</text>
</comment>
<dbReference type="Proteomes" id="UP000193498">
    <property type="component" value="Unassembled WGS sequence"/>
</dbReference>
<evidence type="ECO:0000313" key="3">
    <source>
        <dbReference type="Proteomes" id="UP000193498"/>
    </source>
</evidence>
<evidence type="ECO:0000313" key="2">
    <source>
        <dbReference type="EMBL" id="ORX91824.1"/>
    </source>
</evidence>
<keyword evidence="1" id="KW-1133">Transmembrane helix</keyword>
<accession>A0A1Y1Y2I1</accession>